<evidence type="ECO:0000313" key="1">
    <source>
        <dbReference type="EMBL" id="KAG7816758.1"/>
    </source>
</evidence>
<dbReference type="AlphaFoldDB" id="A0AAN6DBW6"/>
<protein>
    <submittedName>
        <fullName evidence="1">Uncharacterized protein</fullName>
    </submittedName>
</protein>
<evidence type="ECO:0000313" key="2">
    <source>
        <dbReference type="Proteomes" id="UP001196530"/>
    </source>
</evidence>
<proteinExistence type="predicted"/>
<comment type="caution">
    <text evidence="1">The sequence shown here is derived from an EMBL/GenBank/DDBJ whole genome shotgun (WGS) entry which is preliminary data.</text>
</comment>
<dbReference type="GeneID" id="66128273"/>
<organism evidence="1 2">
    <name type="scientific">Pichia angusta</name>
    <name type="common">Yeast</name>
    <name type="synonym">Hansenula polymorpha</name>
    <dbReference type="NCBI Taxonomy" id="870730"/>
    <lineage>
        <taxon>Eukaryota</taxon>
        <taxon>Fungi</taxon>
        <taxon>Dikarya</taxon>
        <taxon>Ascomycota</taxon>
        <taxon>Saccharomycotina</taxon>
        <taxon>Pichiomycetes</taxon>
        <taxon>Pichiales</taxon>
        <taxon>Pichiaceae</taxon>
        <taxon>Ogataea</taxon>
    </lineage>
</organism>
<dbReference type="Proteomes" id="UP001196530">
    <property type="component" value="Unassembled WGS sequence"/>
</dbReference>
<accession>A0AAN6DBW6</accession>
<name>A0AAN6DBW6_PICAN</name>
<reference evidence="1" key="1">
    <citation type="journal article" date="2021" name="G3 (Bethesda)">
        <title>Genomic diversity, chromosomal rearrangements, and interspecies hybridization in the ogataea polymorpha species complex.</title>
        <authorList>
            <person name="Hanson S.J."/>
            <person name="Cinneide E.O."/>
            <person name="Salzberg L.I."/>
            <person name="Wolfe K.H."/>
            <person name="McGowan J."/>
            <person name="Fitzpatrick D.A."/>
            <person name="Matlin K."/>
        </authorList>
    </citation>
    <scope>NUCLEOTIDE SEQUENCE</scope>
    <source>
        <strain evidence="1">61-244</strain>
    </source>
</reference>
<sequence>MHARLNLVAVDNITGHRGRSFRVRGASGLEQPAVDRRKLVVVHHLVLENAADLGRGQHGLVLAVLREVQRRKQHEELDQVAALDQQHDVRLLEYVYQFLALGVQVLDQFRVERREVRSAVQHHLGEAVGDHDDRADGVLLEQVLPVVEGRLEVLERGLERLLELQRVVQREQDRELADDAAVEARRRRDVEDVAALVEPQRVDQARPAREDAVAQVRERELVPEPETLDAVRVHLEPVRQQVEVHLARDVVQQRVARQKPAVEVERLVRERDGEKRNQQKRLDLVLGLRHDEQRRREQPLDRVEQRARKHVHVLGQAAAVEAEPQHAQHGEQQRALRAQLGDVVVRDRVDAAPEAVEVDGEPHELVGERLGQHAAGDDVGVGRVREHERPDAVRQLLVEGDLRHVAGAAHVPERRHVEVQLVEQVRRLGLVVELLVDHLGGAAHAQQQVDLAEHLVEFLRDGRGIRRGSGVLRDERVCQVDVCQRAPDAQVGAPETRLAVVEVVAPRLGAAALRARERGAAHVELGRPVWRALFHTSTVFLIFGKSLGQYGEIFFPVHTGHGVDLRQALPLEVFAAVHHDLPERDVRLGLHQTVDLFGFHDGLVDGVRHRERVYEGAVVAEAAPPEPREHAEHERRRGRARLSQLVLVPLRHRDARLTEDVHADGRQVELGPPHKLCGLRVHVDVPLAHRVVARGVQRLRRREAKRAPDNDHFLHFAGQLGVLDQGERQVCERAQTDDADVARVPVDGVDDQVARHGDGVPGRVPRLGGQLGHAQVAQAVGAVRKRVARVLAHKGLVGALPDGHVQPVGHGEHFLEVLGAGAGPEVARDRGDGPDVQVARRERQQQRAGVVDARIAVDNNLSHKNRDKCLHG</sequence>
<dbReference type="EMBL" id="JAHLUX010000009">
    <property type="protein sequence ID" value="KAG7816758.1"/>
    <property type="molecule type" value="Genomic_DNA"/>
</dbReference>
<gene>
    <name evidence="1" type="ORF">KL928_004222</name>
</gene>
<dbReference type="RefSeq" id="XP_043058289.1">
    <property type="nucleotide sequence ID" value="XM_043204897.1"/>
</dbReference>